<organism evidence="3 5">
    <name type="scientific">Nelumbo nucifera</name>
    <name type="common">Sacred lotus</name>
    <dbReference type="NCBI Taxonomy" id="4432"/>
    <lineage>
        <taxon>Eukaryota</taxon>
        <taxon>Viridiplantae</taxon>
        <taxon>Streptophyta</taxon>
        <taxon>Embryophyta</taxon>
        <taxon>Tracheophyta</taxon>
        <taxon>Spermatophyta</taxon>
        <taxon>Magnoliopsida</taxon>
        <taxon>Proteales</taxon>
        <taxon>Nelumbonaceae</taxon>
        <taxon>Nelumbo</taxon>
    </lineage>
</organism>
<dbReference type="InterPro" id="IPR001214">
    <property type="entry name" value="SET_dom"/>
</dbReference>
<proteinExistence type="predicted"/>
<dbReference type="SUPFAM" id="SSF82199">
    <property type="entry name" value="SET domain"/>
    <property type="match status" value="1"/>
</dbReference>
<name>A0A1U8BP21_NELNU</name>
<evidence type="ECO:0000256" key="1">
    <source>
        <dbReference type="PROSITE-ProRule" id="PRU00339"/>
    </source>
</evidence>
<dbReference type="Gene3D" id="6.10.140.2220">
    <property type="match status" value="1"/>
</dbReference>
<accession>A0A1U8BP21</accession>
<feature type="domain" description="SET" evidence="2">
    <location>
        <begin position="223"/>
        <end position="533"/>
    </location>
</feature>
<dbReference type="AlphaFoldDB" id="A0A1U8BP21"/>
<evidence type="ECO:0000313" key="4">
    <source>
        <dbReference type="RefSeq" id="XP_010278900.1"/>
    </source>
</evidence>
<protein>
    <submittedName>
        <fullName evidence="4 5">SET and MYND domain-containing protein 4 isoform X1</fullName>
    </submittedName>
</protein>
<dbReference type="KEGG" id="nnu:104612938"/>
<evidence type="ECO:0000313" key="5">
    <source>
        <dbReference type="RefSeq" id="XP_010278901.1"/>
    </source>
</evidence>
<evidence type="ECO:0000313" key="3">
    <source>
        <dbReference type="Proteomes" id="UP000189703"/>
    </source>
</evidence>
<keyword evidence="1" id="KW-0802">TPR repeat</keyword>
<dbReference type="InterPro" id="IPR046341">
    <property type="entry name" value="SET_dom_sf"/>
</dbReference>
<dbReference type="STRING" id="4432.A0A1U8BP21"/>
<evidence type="ECO:0000259" key="2">
    <source>
        <dbReference type="PROSITE" id="PS50280"/>
    </source>
</evidence>
<dbReference type="RefSeq" id="XP_010278901.1">
    <property type="nucleotide sequence ID" value="XM_010280599.1"/>
</dbReference>
<feature type="repeat" description="TPR" evidence="1">
    <location>
        <begin position="63"/>
        <end position="96"/>
    </location>
</feature>
<dbReference type="InterPro" id="IPR011990">
    <property type="entry name" value="TPR-like_helical_dom_sf"/>
</dbReference>
<dbReference type="OMA" id="FDCTCPA"/>
<keyword evidence="3" id="KW-1185">Reference proteome</keyword>
<dbReference type="Proteomes" id="UP000189703">
    <property type="component" value="Unplaced"/>
</dbReference>
<reference evidence="4 5" key="1">
    <citation type="submission" date="2025-04" db="UniProtKB">
        <authorList>
            <consortium name="RefSeq"/>
        </authorList>
    </citation>
    <scope>IDENTIFICATION</scope>
</reference>
<dbReference type="Pfam" id="PF00856">
    <property type="entry name" value="SET"/>
    <property type="match status" value="1"/>
</dbReference>
<dbReference type="Gene3D" id="1.25.40.10">
    <property type="entry name" value="Tetratricopeptide repeat domain"/>
    <property type="match status" value="2"/>
</dbReference>
<dbReference type="Gene3D" id="2.170.270.10">
    <property type="entry name" value="SET domain"/>
    <property type="match status" value="2"/>
</dbReference>
<dbReference type="OrthoDB" id="1926212at2759"/>
<dbReference type="PANTHER" id="PTHR47337">
    <property type="entry name" value="TETRATRICOPEPTIDE REPEAT (TPR)-LIKE SUPERFAMILY PROTEIN"/>
    <property type="match status" value="1"/>
</dbReference>
<dbReference type="SUPFAM" id="SSF48452">
    <property type="entry name" value="TPR-like"/>
    <property type="match status" value="1"/>
</dbReference>
<dbReference type="Pfam" id="PF13181">
    <property type="entry name" value="TPR_8"/>
    <property type="match status" value="1"/>
</dbReference>
<sequence length="805" mass="89081">MEKLKAVVPSGLKGILSESNPEDIPSTCSSLLEFFQPLPLFQKVVRELTDPETALCAKNVATALDFKQKGNEYFSSGDYAKALAFYSQALRFAPMEVDKLDEMLATTIYVNRASSLHKMGLLIEALRDCNRAVVLSPCYAKAWYRRGTANASLQNFEDAISDMTVAMNMEVSLGGKNQIKDKLKIILDQRKRTMRESSSTNLHNDKNLGSCSNTVSTDETCQIKLQCVSTPSKGRGMASLSDIAQASLVHSEEPYAVILLKHCRDNYCHFCLSELPADMVPCTSCSISLYCSQHCQAKAGGKPSGSNSNNYSIPKSVPPDLERYIAKTLAIDSGYALVDANADHFFEHGHECGGAHWPAVLPCEIVLAGRALVKSIVDKGHSKGGSETIESLELLNNYAQMTLERKLETHIYSIILAYCLQQSYGLEFSLTGASISQLVILICQIKVNSMAIVQMKSVDAYGPLEQSRSQPSTKGALTSNIEQIRVGQAIYPAGSLFNHSCQPNVHAYFISRTLFIRTTEFVPAGYPLELSYGPQVGQQEFKVRQQLLEDRYSFKCQCGGCSEMNLSDLVINAFRCAKPNCLGTVLDSCMAKHTQQKVSWLQVIPNFGSFERHLPIDKLKREDISKVAQLLLEQTNRTFQVDPGYCLNCGSYNDLESSHATAKKAEIYIYRLHNAINSMEVATNTLTDALESLYILRSTLHAYNKDMAEAEDNLAAAYCSIGELHPAMDHSKASIKILEKLYSTNHIVIGNELVKLASIQLSLGDSTVMDSINQLDEIFSLYYGSHSARIFPYLESLKREASKLY</sequence>
<dbReference type="RefSeq" id="XP_010278900.1">
    <property type="nucleotide sequence ID" value="XM_010280598.1"/>
</dbReference>
<dbReference type="PROSITE" id="PS50005">
    <property type="entry name" value="TPR"/>
    <property type="match status" value="1"/>
</dbReference>
<dbReference type="PANTHER" id="PTHR47337:SF1">
    <property type="entry name" value="TETRATRICOPEPTIDE REPEAT (TPR)-LIKE SUPERFAMILY PROTEIN"/>
    <property type="match status" value="1"/>
</dbReference>
<dbReference type="InterPro" id="IPR019734">
    <property type="entry name" value="TPR_rpt"/>
</dbReference>
<dbReference type="GeneID" id="104612938"/>
<dbReference type="SMART" id="SM00028">
    <property type="entry name" value="TPR"/>
    <property type="match status" value="4"/>
</dbReference>
<gene>
    <name evidence="4 5" type="primary">LOC104612938</name>
</gene>
<dbReference type="PROSITE" id="PS50280">
    <property type="entry name" value="SET"/>
    <property type="match status" value="1"/>
</dbReference>
<dbReference type="eggNOG" id="KOG2084">
    <property type="taxonomic scope" value="Eukaryota"/>
</dbReference>